<evidence type="ECO:0000256" key="1">
    <source>
        <dbReference type="SAM" id="SignalP"/>
    </source>
</evidence>
<dbReference type="GO" id="GO:0016853">
    <property type="term" value="F:isomerase activity"/>
    <property type="evidence" value="ECO:0007669"/>
    <property type="project" value="UniProtKB-KW"/>
</dbReference>
<keyword evidence="1" id="KW-0732">Signal</keyword>
<dbReference type="InterPro" id="IPR027843">
    <property type="entry name" value="DUF4440"/>
</dbReference>
<evidence type="ECO:0000313" key="4">
    <source>
        <dbReference type="Proteomes" id="UP000557307"/>
    </source>
</evidence>
<evidence type="ECO:0000259" key="2">
    <source>
        <dbReference type="Pfam" id="PF14534"/>
    </source>
</evidence>
<evidence type="ECO:0000313" key="3">
    <source>
        <dbReference type="EMBL" id="MBB5286715.1"/>
    </source>
</evidence>
<feature type="chain" id="PRO_5032645409" evidence="1">
    <location>
        <begin position="24"/>
        <end position="141"/>
    </location>
</feature>
<organism evidence="3 4">
    <name type="scientific">Rhabdobacter roseus</name>
    <dbReference type="NCBI Taxonomy" id="1655419"/>
    <lineage>
        <taxon>Bacteria</taxon>
        <taxon>Pseudomonadati</taxon>
        <taxon>Bacteroidota</taxon>
        <taxon>Cytophagia</taxon>
        <taxon>Cytophagales</taxon>
        <taxon>Cytophagaceae</taxon>
        <taxon>Rhabdobacter</taxon>
    </lineage>
</organism>
<sequence>MNKSWLTHLLLACLLALSAPAAAQDATASTQAFFKALLEKDGPALSSVLAGDFYLISFDAQLIDAGTLREAVMAGYVAVERGDLSGLRVRAYGEAAVVTGHWQVKGSIQGQRFDTEVVFSSLCVRQGGSWKVASLQFTPIR</sequence>
<accession>A0A840TUY4</accession>
<dbReference type="InterPro" id="IPR032710">
    <property type="entry name" value="NTF2-like_dom_sf"/>
</dbReference>
<dbReference type="EMBL" id="JACHGF010000011">
    <property type="protein sequence ID" value="MBB5286715.1"/>
    <property type="molecule type" value="Genomic_DNA"/>
</dbReference>
<feature type="domain" description="DUF4440" evidence="2">
    <location>
        <begin position="30"/>
        <end position="132"/>
    </location>
</feature>
<dbReference type="RefSeq" id="WP_184178122.1">
    <property type="nucleotide sequence ID" value="NZ_JACHGF010000011.1"/>
</dbReference>
<proteinExistence type="predicted"/>
<name>A0A840TUY4_9BACT</name>
<comment type="caution">
    <text evidence="3">The sequence shown here is derived from an EMBL/GenBank/DDBJ whole genome shotgun (WGS) entry which is preliminary data.</text>
</comment>
<protein>
    <submittedName>
        <fullName evidence="3">Ketosteroid isomerase-like protein</fullName>
    </submittedName>
</protein>
<gene>
    <name evidence="3" type="ORF">HNQ92_004876</name>
</gene>
<reference evidence="3 4" key="1">
    <citation type="submission" date="2020-08" db="EMBL/GenBank/DDBJ databases">
        <title>Genomic Encyclopedia of Type Strains, Phase IV (KMG-IV): sequencing the most valuable type-strain genomes for metagenomic binning, comparative biology and taxonomic classification.</title>
        <authorList>
            <person name="Goeker M."/>
        </authorList>
    </citation>
    <scope>NUCLEOTIDE SEQUENCE [LARGE SCALE GENOMIC DNA]</scope>
    <source>
        <strain evidence="3 4">DSM 105074</strain>
    </source>
</reference>
<dbReference type="Pfam" id="PF14534">
    <property type="entry name" value="DUF4440"/>
    <property type="match status" value="1"/>
</dbReference>
<keyword evidence="3" id="KW-0413">Isomerase</keyword>
<keyword evidence="4" id="KW-1185">Reference proteome</keyword>
<feature type="signal peptide" evidence="1">
    <location>
        <begin position="1"/>
        <end position="23"/>
    </location>
</feature>
<dbReference type="AlphaFoldDB" id="A0A840TUY4"/>
<dbReference type="SUPFAM" id="SSF54427">
    <property type="entry name" value="NTF2-like"/>
    <property type="match status" value="1"/>
</dbReference>
<dbReference type="Proteomes" id="UP000557307">
    <property type="component" value="Unassembled WGS sequence"/>
</dbReference>
<dbReference type="Gene3D" id="3.10.450.50">
    <property type="match status" value="1"/>
</dbReference>